<comment type="subcellular location">
    <subcellularLocation>
        <location evidence="1">Membrane</location>
        <topology evidence="1">Multi-pass membrane protein</topology>
    </subcellularLocation>
</comment>
<keyword evidence="13" id="KW-1185">Reference proteome</keyword>
<evidence type="ECO:0000256" key="4">
    <source>
        <dbReference type="ARBA" id="ARBA00022989"/>
    </source>
</evidence>
<evidence type="ECO:0000313" key="13">
    <source>
        <dbReference type="Proteomes" id="UP000828390"/>
    </source>
</evidence>
<keyword evidence="2" id="KW-0813">Transport</keyword>
<keyword evidence="6" id="KW-0472">Membrane</keyword>
<evidence type="ECO:0000256" key="3">
    <source>
        <dbReference type="ARBA" id="ARBA00022692"/>
    </source>
</evidence>
<dbReference type="GO" id="GO:0015276">
    <property type="term" value="F:ligand-gated monoatomic ion channel activity"/>
    <property type="evidence" value="ECO:0007669"/>
    <property type="project" value="InterPro"/>
</dbReference>
<dbReference type="InterPro" id="IPR019594">
    <property type="entry name" value="Glu/Gly-bd"/>
</dbReference>
<keyword evidence="3" id="KW-0812">Transmembrane</keyword>
<evidence type="ECO:0000259" key="11">
    <source>
        <dbReference type="SMART" id="SM00918"/>
    </source>
</evidence>
<evidence type="ECO:0000256" key="5">
    <source>
        <dbReference type="ARBA" id="ARBA00023065"/>
    </source>
</evidence>
<proteinExistence type="predicted"/>
<evidence type="ECO:0000256" key="2">
    <source>
        <dbReference type="ARBA" id="ARBA00022448"/>
    </source>
</evidence>
<keyword evidence="5" id="KW-0406">Ion transport</keyword>
<keyword evidence="4" id="KW-1133">Transmembrane helix</keyword>
<name>A0A9D4D0D7_DREPO</name>
<comment type="caution">
    <text evidence="12">The sequence shown here is derived from an EMBL/GenBank/DDBJ whole genome shotgun (WGS) entry which is preliminary data.</text>
</comment>
<feature type="domain" description="Ionotropic glutamate receptor L-glutamate and glycine-binding" evidence="11">
    <location>
        <begin position="3"/>
        <end position="44"/>
    </location>
</feature>
<evidence type="ECO:0000256" key="7">
    <source>
        <dbReference type="ARBA" id="ARBA00023170"/>
    </source>
</evidence>
<dbReference type="AlphaFoldDB" id="A0A9D4D0D7"/>
<evidence type="ECO:0000256" key="9">
    <source>
        <dbReference type="ARBA" id="ARBA00023286"/>
    </source>
</evidence>
<dbReference type="GO" id="GO:0016020">
    <property type="term" value="C:membrane"/>
    <property type="evidence" value="ECO:0007669"/>
    <property type="project" value="UniProtKB-SubCell"/>
</dbReference>
<organism evidence="12 13">
    <name type="scientific">Dreissena polymorpha</name>
    <name type="common">Zebra mussel</name>
    <name type="synonym">Mytilus polymorpha</name>
    <dbReference type="NCBI Taxonomy" id="45954"/>
    <lineage>
        <taxon>Eukaryota</taxon>
        <taxon>Metazoa</taxon>
        <taxon>Spiralia</taxon>
        <taxon>Lophotrochozoa</taxon>
        <taxon>Mollusca</taxon>
        <taxon>Bivalvia</taxon>
        <taxon>Autobranchia</taxon>
        <taxon>Heteroconchia</taxon>
        <taxon>Euheterodonta</taxon>
        <taxon>Imparidentia</taxon>
        <taxon>Neoheterodontei</taxon>
        <taxon>Myida</taxon>
        <taxon>Dreissenoidea</taxon>
        <taxon>Dreissenidae</taxon>
        <taxon>Dreissena</taxon>
    </lineage>
</organism>
<dbReference type="Pfam" id="PF10613">
    <property type="entry name" value="Lig_chan-Glu_bd"/>
    <property type="match status" value="1"/>
</dbReference>
<dbReference type="Gene3D" id="3.40.190.10">
    <property type="entry name" value="Periplasmic binding protein-like II"/>
    <property type="match status" value="1"/>
</dbReference>
<dbReference type="Proteomes" id="UP000828390">
    <property type="component" value="Unassembled WGS sequence"/>
</dbReference>
<dbReference type="SMART" id="SM00918">
    <property type="entry name" value="Lig_chan-Glu_bd"/>
    <property type="match status" value="1"/>
</dbReference>
<dbReference type="EMBL" id="JAIWYP010000011">
    <property type="protein sequence ID" value="KAH3735869.1"/>
    <property type="molecule type" value="Genomic_DNA"/>
</dbReference>
<evidence type="ECO:0000313" key="12">
    <source>
        <dbReference type="EMBL" id="KAH3735869.1"/>
    </source>
</evidence>
<evidence type="ECO:0000256" key="6">
    <source>
        <dbReference type="ARBA" id="ARBA00023136"/>
    </source>
</evidence>
<keyword evidence="7" id="KW-0675">Receptor</keyword>
<protein>
    <recommendedName>
        <fullName evidence="11">Ionotropic glutamate receptor L-glutamate and glycine-binding domain-containing protein</fullName>
    </recommendedName>
</protein>
<gene>
    <name evidence="12" type="ORF">DPMN_042427</name>
</gene>
<sequence length="54" mass="6138">MLRTDMLKSKPLEGNARYEGFCIDLLSEMARIVGFEYGMSDVLDVIIDDVHSNE</sequence>
<evidence type="ECO:0000256" key="1">
    <source>
        <dbReference type="ARBA" id="ARBA00004141"/>
    </source>
</evidence>
<keyword evidence="9" id="KW-1071">Ligand-gated ion channel</keyword>
<accession>A0A9D4D0D7</accession>
<keyword evidence="10" id="KW-0407">Ion channel</keyword>
<reference evidence="12" key="1">
    <citation type="journal article" date="2019" name="bioRxiv">
        <title>The Genome of the Zebra Mussel, Dreissena polymorpha: A Resource for Invasive Species Research.</title>
        <authorList>
            <person name="McCartney M.A."/>
            <person name="Auch B."/>
            <person name="Kono T."/>
            <person name="Mallez S."/>
            <person name="Zhang Y."/>
            <person name="Obille A."/>
            <person name="Becker A."/>
            <person name="Abrahante J.E."/>
            <person name="Garbe J."/>
            <person name="Badalamenti J.P."/>
            <person name="Herman A."/>
            <person name="Mangelson H."/>
            <person name="Liachko I."/>
            <person name="Sullivan S."/>
            <person name="Sone E.D."/>
            <person name="Koren S."/>
            <person name="Silverstein K.A.T."/>
            <person name="Beckman K.B."/>
            <person name="Gohl D.M."/>
        </authorList>
    </citation>
    <scope>NUCLEOTIDE SEQUENCE</scope>
    <source>
        <strain evidence="12">Duluth1</strain>
        <tissue evidence="12">Whole animal</tissue>
    </source>
</reference>
<evidence type="ECO:0000256" key="10">
    <source>
        <dbReference type="ARBA" id="ARBA00023303"/>
    </source>
</evidence>
<keyword evidence="8" id="KW-0325">Glycoprotein</keyword>
<evidence type="ECO:0000256" key="8">
    <source>
        <dbReference type="ARBA" id="ARBA00023180"/>
    </source>
</evidence>
<reference evidence="12" key="2">
    <citation type="submission" date="2020-11" db="EMBL/GenBank/DDBJ databases">
        <authorList>
            <person name="McCartney M.A."/>
            <person name="Auch B."/>
            <person name="Kono T."/>
            <person name="Mallez S."/>
            <person name="Becker A."/>
            <person name="Gohl D.M."/>
            <person name="Silverstein K.A.T."/>
            <person name="Koren S."/>
            <person name="Bechman K.B."/>
            <person name="Herman A."/>
            <person name="Abrahante J.E."/>
            <person name="Garbe J."/>
        </authorList>
    </citation>
    <scope>NUCLEOTIDE SEQUENCE</scope>
    <source>
        <strain evidence="12">Duluth1</strain>
        <tissue evidence="12">Whole animal</tissue>
    </source>
</reference>